<feature type="transmembrane region" description="Helical" evidence="12">
    <location>
        <begin position="32"/>
        <end position="55"/>
    </location>
</feature>
<accession>A0A8J3TU50</accession>
<evidence type="ECO:0000256" key="10">
    <source>
        <dbReference type="ARBA" id="ARBA00023136"/>
    </source>
</evidence>
<evidence type="ECO:0000259" key="13">
    <source>
        <dbReference type="Pfam" id="PF01435"/>
    </source>
</evidence>
<keyword evidence="9 11" id="KW-0482">Metalloprotease</keyword>
<evidence type="ECO:0000256" key="4">
    <source>
        <dbReference type="ARBA" id="ARBA00022692"/>
    </source>
</evidence>
<dbReference type="PANTHER" id="PTHR43221">
    <property type="entry name" value="PROTEASE HTPX"/>
    <property type="match status" value="1"/>
</dbReference>
<dbReference type="GO" id="GO:0006508">
    <property type="term" value="P:proteolysis"/>
    <property type="evidence" value="ECO:0007669"/>
    <property type="project" value="UniProtKB-KW"/>
</dbReference>
<keyword evidence="8 12" id="KW-1133">Transmembrane helix</keyword>
<evidence type="ECO:0000313" key="15">
    <source>
        <dbReference type="Proteomes" id="UP000650628"/>
    </source>
</evidence>
<dbReference type="Proteomes" id="UP000650628">
    <property type="component" value="Unassembled WGS sequence"/>
</dbReference>
<feature type="domain" description="Peptidase M48" evidence="13">
    <location>
        <begin position="86"/>
        <end position="317"/>
    </location>
</feature>
<evidence type="ECO:0000256" key="6">
    <source>
        <dbReference type="ARBA" id="ARBA00022801"/>
    </source>
</evidence>
<evidence type="ECO:0000256" key="11">
    <source>
        <dbReference type="RuleBase" id="RU003983"/>
    </source>
</evidence>
<keyword evidence="7 11" id="KW-0862">Zinc</keyword>
<comment type="caution">
    <text evidence="14">The sequence shown here is derived from an EMBL/GenBank/DDBJ whole genome shotgun (WGS) entry which is preliminary data.</text>
</comment>
<feature type="transmembrane region" description="Helical" evidence="12">
    <location>
        <begin position="7"/>
        <end position="26"/>
    </location>
</feature>
<comment type="similarity">
    <text evidence="11">Belongs to the peptidase M48 family.</text>
</comment>
<keyword evidence="5" id="KW-0479">Metal-binding</keyword>
<dbReference type="EMBL" id="BOOO01000035">
    <property type="protein sequence ID" value="GII32563.1"/>
    <property type="molecule type" value="Genomic_DNA"/>
</dbReference>
<keyword evidence="4 12" id="KW-0812">Transmembrane</keyword>
<dbReference type="GO" id="GO:0046872">
    <property type="term" value="F:metal ion binding"/>
    <property type="evidence" value="ECO:0007669"/>
    <property type="project" value="UniProtKB-KW"/>
</dbReference>
<dbReference type="Gene3D" id="3.30.2010.10">
    <property type="entry name" value="Metalloproteases ('zincins'), catalytic domain"/>
    <property type="match status" value="1"/>
</dbReference>
<reference evidence="14 15" key="1">
    <citation type="submission" date="2021-01" db="EMBL/GenBank/DDBJ databases">
        <title>Whole genome shotgun sequence of Planotetraspora mira NBRC 15435.</title>
        <authorList>
            <person name="Komaki H."/>
            <person name="Tamura T."/>
        </authorList>
    </citation>
    <scope>NUCLEOTIDE SEQUENCE [LARGE SCALE GENOMIC DNA]</scope>
    <source>
        <strain evidence="14 15">NBRC 15435</strain>
    </source>
</reference>
<evidence type="ECO:0000256" key="12">
    <source>
        <dbReference type="SAM" id="Phobius"/>
    </source>
</evidence>
<evidence type="ECO:0000256" key="1">
    <source>
        <dbReference type="ARBA" id="ARBA00004651"/>
    </source>
</evidence>
<evidence type="ECO:0000256" key="7">
    <source>
        <dbReference type="ARBA" id="ARBA00022833"/>
    </source>
</evidence>
<proteinExistence type="inferred from homology"/>
<protein>
    <recommendedName>
        <fullName evidence="13">Peptidase M48 domain-containing protein</fullName>
    </recommendedName>
</protein>
<keyword evidence="2" id="KW-1003">Cell membrane</keyword>
<comment type="subcellular location">
    <subcellularLocation>
        <location evidence="1">Cell membrane</location>
        <topology evidence="1">Multi-pass membrane protein</topology>
    </subcellularLocation>
</comment>
<keyword evidence="15" id="KW-1185">Reference proteome</keyword>
<comment type="cofactor">
    <cofactor evidence="11">
        <name>Zn(2+)</name>
        <dbReference type="ChEBI" id="CHEBI:29105"/>
    </cofactor>
    <text evidence="11">Binds 1 zinc ion per subunit.</text>
</comment>
<sequence length="359" mass="39059">MRPGRGGAWFAAMSIAGLVHLITVALTAGSGWLLVTGNLVTRFIGVVGLAVAFLIRPRLGRFPHDEWSLTRAEAPHLYGLADRVAAELGGRPVDLIRVTPEFNASYGRAGLRRRSVLTIGLALWELLTPQARVAVLGHEFGHGVNGDSRRGLWLGSASEALIRWYVLTRPSSASRGSETSNPIADVVFTVLLIVPHLIAALALSLLHRFTLRDGQRAEYQADDLSVRVASPAAARSAMDTTMLGQSVETSLQRQAAAHRNKRSVSADSREADDLALWQELREYIASIPETERVRRFCLSALHMTSVDTAHPPTHLRARLVATREARPAAVTVTEPEMDAIESELTKVRARAARVIITTG</sequence>
<evidence type="ECO:0000256" key="5">
    <source>
        <dbReference type="ARBA" id="ARBA00022723"/>
    </source>
</evidence>
<keyword evidence="6 11" id="KW-0378">Hydrolase</keyword>
<dbReference type="CDD" id="cd07328">
    <property type="entry name" value="M48_Ste24p_like"/>
    <property type="match status" value="1"/>
</dbReference>
<dbReference type="InterPro" id="IPR001915">
    <property type="entry name" value="Peptidase_M48"/>
</dbReference>
<keyword evidence="10 12" id="KW-0472">Membrane</keyword>
<name>A0A8J3TU50_9ACTN</name>
<keyword evidence="3 11" id="KW-0645">Protease</keyword>
<evidence type="ECO:0000256" key="2">
    <source>
        <dbReference type="ARBA" id="ARBA00022475"/>
    </source>
</evidence>
<feature type="transmembrane region" description="Helical" evidence="12">
    <location>
        <begin position="187"/>
        <end position="206"/>
    </location>
</feature>
<dbReference type="GO" id="GO:0004222">
    <property type="term" value="F:metalloendopeptidase activity"/>
    <property type="evidence" value="ECO:0007669"/>
    <property type="project" value="InterPro"/>
</dbReference>
<evidence type="ECO:0000256" key="8">
    <source>
        <dbReference type="ARBA" id="ARBA00022989"/>
    </source>
</evidence>
<dbReference type="InterPro" id="IPR050083">
    <property type="entry name" value="HtpX_protease"/>
</dbReference>
<dbReference type="GO" id="GO:0005886">
    <property type="term" value="C:plasma membrane"/>
    <property type="evidence" value="ECO:0007669"/>
    <property type="project" value="UniProtKB-SubCell"/>
</dbReference>
<evidence type="ECO:0000313" key="14">
    <source>
        <dbReference type="EMBL" id="GII32563.1"/>
    </source>
</evidence>
<organism evidence="14 15">
    <name type="scientific">Planotetraspora mira</name>
    <dbReference type="NCBI Taxonomy" id="58121"/>
    <lineage>
        <taxon>Bacteria</taxon>
        <taxon>Bacillati</taxon>
        <taxon>Actinomycetota</taxon>
        <taxon>Actinomycetes</taxon>
        <taxon>Streptosporangiales</taxon>
        <taxon>Streptosporangiaceae</taxon>
        <taxon>Planotetraspora</taxon>
    </lineage>
</organism>
<dbReference type="AlphaFoldDB" id="A0A8J3TU50"/>
<dbReference type="Pfam" id="PF01435">
    <property type="entry name" value="Peptidase_M48"/>
    <property type="match status" value="1"/>
</dbReference>
<evidence type="ECO:0000256" key="3">
    <source>
        <dbReference type="ARBA" id="ARBA00022670"/>
    </source>
</evidence>
<gene>
    <name evidence="14" type="ORF">Pmi06nite_60050</name>
</gene>
<dbReference type="PANTHER" id="PTHR43221:SF1">
    <property type="entry name" value="PROTEASE HTPX"/>
    <property type="match status" value="1"/>
</dbReference>
<evidence type="ECO:0000256" key="9">
    <source>
        <dbReference type="ARBA" id="ARBA00023049"/>
    </source>
</evidence>